<evidence type="ECO:0000256" key="6">
    <source>
        <dbReference type="SAM" id="MobiDB-lite"/>
    </source>
</evidence>
<dbReference type="InterPro" id="IPR015255">
    <property type="entry name" value="Vitellinogen_open_b-sht"/>
</dbReference>
<dbReference type="InterPro" id="IPR015819">
    <property type="entry name" value="Lipid_transp_b-sht_shell"/>
</dbReference>
<evidence type="ECO:0000256" key="7">
    <source>
        <dbReference type="SAM" id="SignalP"/>
    </source>
</evidence>
<sequence>MGLLAIGIVFLYLSVACNCSKFYDDELSANPERFQESMGGPRIAHVTVMSGLTSNVHGNLVLEQESPSSPVIIRGKIHGLTDGKHGFHVHEYPELTNFCMDAGEHFNPTEDVHGAPRDLKKHVGDFGNLMSRNNEAEVYLEANEISLYSGPTSVVGRSVVVHTGEDDLGRGRNRESLKTGNSGGRAGCGVIELEEKTMRTSVHGSAARNTLPISSFMSPNRLGHGEIFPGSVKERPHQRITMASKEKSLHRTSGKQHVFVLGKKYEYDFDSWMTSGIPEIAPQYSGFSLKGILVVEPIDDASVAFTLTKIDAKSFNEKIEGDVDPKMGKSIEIEDKSRLQQTVTLSYSDGKVIGLTSSEENTYPWIVNIHKSVASQLQFQWSSESEELKQNWMVKASALFENNAVYNVREESVTGDCEVWYEISKVPSERLETSPSTVPLKSACPSKSEVFEIVKTKNFDKCKKVANFNIMSPVGMKCKPSTSGCDTTAQRTSTTRILACGPISRSGMTIQKVTTIEKVIIDPYGHDTEGLEGTSLLRLTLTSVQETTGRHSRSFGGFRGDPSVTSLVYSYMPGKAPEDKALPQPSLKESTFSLIFRSLNLGKKIAPMLETVVSDLQSKEFESSPSSKFISDRMGGLRRIISYMGYEELRESIEKILSSTSEGSISRQLLLDGMMSSGSNPSIVLTLELIEKGSLKGERALQAISMLPMVIRTPTRELLEFIVKFLSTQREESIKETGALAISQIIHHACVSKSLKKFRFPVDAMGDFCKPDEPLIINSLLPWLKSQLDSSESTSSKIVYLAALNNLAHEGVVPIVTPYIENCSGPEKRHRRSELLDFSAYKHGPLEAEELQALKTWKKLIFGEEKEEDKVKSEIVQEMKKWMDKYEENRTKNTLKILTNPDQKEFSASKINKEVLKAIIEAAGAETEKETEQAHDKILSFLEEEGVSSKKEETPYVSIEKKSSGQVESSVPKLRKKIMKVVSLLVDAETAEDIEKAREKLQKMVDKASVKESEYEDEEESSFEKDIRSSDPSGTKKEAKSEKKDSKLTAKILEAQREYEAKLEEIKQRQEYEELQEKLEEKQRKLQLKRKTRMVHDDKPLFDDEGCRVIRSKAVFALSKLAYSQNKRVLPILKSLFFNTAEDFQVRLSALTLLMASNPPLGIWERIAVGSWFDPHPDVVSFFYSSLQSISKSSNPSMKNSRIRAAAVLPLAKPAYVSPSGSWNFVTGDFSDSDALGYILQMSTFASPTSYLPDNYYTRLAMQSGSGDTTLFEMSQYGRQVEKFIDAVLLGLSKGGVKDPDILSKASDALENIHKQLMIEERAAGSPEINVFVNLMENMQRITSFDHRTITKIVERLVTSQFTGGIHLNHYKWLPLVDATSIIPSEAGIPFTFNSHSRIFASIKGNLKGNLLEKEIQAAISPTVTLKLYSQLAIDVPFSSRIVAAGVDTHISFSLPGIFSMGFSKASKSLTFSYEPTTSSGGPFTFTHLHVRPFTLDHKHEGFFLPMSISEDLVVVTTEDNPGKRLIDYEDTFGFRYKIASMKDIGAKFGVPGPEDMLGSTLLSWLPLSLRMREYSATIDTEKSESSKIEFKFGIGKVTKRSNEEAYHPRASRTRSRTYHSHWGPITKDMESYSESVLQKVGEGEAFMGMINLRPKHKRSGATARSYSMNFGLGSSSEGRRHVFSLHGKEGNTAMVCVDGSFNYPHTRAVRRESFYDMDLKTSWKLDIGFGASCKDSRVEMTGYGERSKEASRRQKQSHLFRECARLEANGLGANPECMKLRRDATALGKCVMDIKYESIPPYYVNRSMQIDDMIRMSMFKYASHNPIGINNPKGLVRIELETIPHTNLANLKMFKPSSNTFFTGIQTPTFLRSTLPLNARFGPAYTVMHPEGAPVCLIDRKHVTTFDKVNYNASLSSCNHILAKDCSGRYKIAVLGREEEGSKVVTILASTEWMELNPAKGTIIVNDESVHLSTSPLVLEADNNQLFARAFKTEDDFIVVELQPFGMTVKLDPSEIVILPSTVHKGRTCGMCGYYDNLKDAEFRGPTGCTLSSGLLMAEAYKLQRPIGISQREGRLMCSPRSRQLEQRLEEELMSCHGPGGRTSHNYQPGVIKTQIAELALKPGRRSFGTGTCEKVMRTRMEERQGMKCFSTEPAAACRPGCKPVGIVQQKLSFTCSPPGPKSERYTAEHYYHPLRYFEGEKPMFHLLVTSPIDCRSE</sequence>
<evidence type="ECO:0000256" key="5">
    <source>
        <dbReference type="PROSITE-ProRule" id="PRU00557"/>
    </source>
</evidence>
<evidence type="ECO:0000313" key="10">
    <source>
        <dbReference type="EMBL" id="ADU19848.1"/>
    </source>
</evidence>
<dbReference type="PROSITE" id="PS00332">
    <property type="entry name" value="SOD_CU_ZN_2"/>
    <property type="match status" value="1"/>
</dbReference>
<accession>F8SLS8</accession>
<dbReference type="InterPro" id="IPR018152">
    <property type="entry name" value="SOD_Cu/Zn_BS"/>
</dbReference>
<feature type="signal peptide" evidence="7">
    <location>
        <begin position="1"/>
        <end position="19"/>
    </location>
</feature>
<dbReference type="Gene3D" id="1.25.10.20">
    <property type="entry name" value="Vitellinogen, superhelical"/>
    <property type="match status" value="1"/>
</dbReference>
<dbReference type="PROSITE" id="PS51211">
    <property type="entry name" value="VITELLOGENIN"/>
    <property type="match status" value="1"/>
</dbReference>
<feature type="chain" id="PRO_5003378390" evidence="7">
    <location>
        <begin position="20"/>
        <end position="2219"/>
    </location>
</feature>
<dbReference type="InterPro" id="IPR011030">
    <property type="entry name" value="Lipovitellin_superhlx_dom"/>
</dbReference>
<dbReference type="InterPro" id="IPR050733">
    <property type="entry name" value="Vitellogenin/Apolipophorin"/>
</dbReference>
<dbReference type="InterPro" id="IPR001424">
    <property type="entry name" value="SOD_Cu_Zn_dom"/>
</dbReference>
<dbReference type="Gene3D" id="2.20.80.10">
    <property type="entry name" value="Lipovitellin-phosvitin complex, chain A, domain 4"/>
    <property type="match status" value="1"/>
</dbReference>
<feature type="region of interest" description="Disordered" evidence="6">
    <location>
        <begin position="1005"/>
        <end position="1045"/>
    </location>
</feature>
<dbReference type="SMART" id="SM00216">
    <property type="entry name" value="VWD"/>
    <property type="match status" value="1"/>
</dbReference>
<evidence type="ECO:0000259" key="9">
    <source>
        <dbReference type="PROSITE" id="PS51233"/>
    </source>
</evidence>
<dbReference type="GO" id="GO:0046872">
    <property type="term" value="F:metal ion binding"/>
    <property type="evidence" value="ECO:0007669"/>
    <property type="project" value="InterPro"/>
</dbReference>
<dbReference type="GO" id="GO:0005319">
    <property type="term" value="F:lipid transporter activity"/>
    <property type="evidence" value="ECO:0007669"/>
    <property type="project" value="InterPro"/>
</dbReference>
<dbReference type="SUPFAM" id="SSF56968">
    <property type="entry name" value="Lipovitellin-phosvitin complex, beta-sheet shell regions"/>
    <property type="match status" value="2"/>
</dbReference>
<dbReference type="Pfam" id="PF09172">
    <property type="entry name" value="Vit_open_b-sht"/>
    <property type="match status" value="1"/>
</dbReference>
<proteinExistence type="evidence at transcript level"/>
<dbReference type="Gene3D" id="2.60.40.200">
    <property type="entry name" value="Superoxide dismutase, copper/zinc binding domain"/>
    <property type="match status" value="1"/>
</dbReference>
<dbReference type="PANTHER" id="PTHR23345:SF15">
    <property type="entry name" value="VITELLOGENIN 1-RELATED"/>
    <property type="match status" value="1"/>
</dbReference>
<name>F8SLS8_ARTPA</name>
<comment type="caution">
    <text evidence="5">Lacks conserved residue(s) required for the propagation of feature annotation.</text>
</comment>
<dbReference type="PRINTS" id="PR00068">
    <property type="entry name" value="CUZNDISMTASE"/>
</dbReference>
<feature type="domain" description="Vitellogenin" evidence="8">
    <location>
        <begin position="259"/>
        <end position="1256"/>
    </location>
</feature>
<evidence type="ECO:0000259" key="8">
    <source>
        <dbReference type="PROSITE" id="PS51211"/>
    </source>
</evidence>
<dbReference type="GO" id="GO:0045735">
    <property type="term" value="F:nutrient reservoir activity"/>
    <property type="evidence" value="ECO:0007669"/>
    <property type="project" value="UniProtKB-KW"/>
</dbReference>
<dbReference type="InterPro" id="IPR015816">
    <property type="entry name" value="Vitellinogen_b-sht_N"/>
</dbReference>
<protein>
    <submittedName>
        <fullName evidence="10">Vitellogenin-superoxide dismutase fusion protein</fullName>
    </submittedName>
</protein>
<dbReference type="Pfam" id="PF00094">
    <property type="entry name" value="VWD"/>
    <property type="match status" value="1"/>
</dbReference>
<dbReference type="GO" id="GO:0006801">
    <property type="term" value="P:superoxide metabolic process"/>
    <property type="evidence" value="ECO:0007669"/>
    <property type="project" value="InterPro"/>
</dbReference>
<dbReference type="PROSITE" id="PS51233">
    <property type="entry name" value="VWFD"/>
    <property type="match status" value="1"/>
</dbReference>
<dbReference type="SUPFAM" id="SSF49329">
    <property type="entry name" value="Cu,Zn superoxide dismutase-like"/>
    <property type="match status" value="1"/>
</dbReference>
<dbReference type="InterPro" id="IPR036423">
    <property type="entry name" value="SOD-like_Cu/Zn_dom_sf"/>
</dbReference>
<keyword evidence="4" id="KW-0325">Glycoprotein</keyword>
<keyword evidence="3" id="KW-1015">Disulfide bond</keyword>
<keyword evidence="2" id="KW-0758">Storage protein</keyword>
<evidence type="ECO:0000256" key="4">
    <source>
        <dbReference type="ARBA" id="ARBA00023180"/>
    </source>
</evidence>
<dbReference type="EMBL" id="HQ647327">
    <property type="protein sequence ID" value="ADU19848.1"/>
    <property type="molecule type" value="mRNA"/>
</dbReference>
<dbReference type="Gene3D" id="2.30.230.10">
    <property type="entry name" value="Lipovitellin, beta-sheet shell regions, chain A"/>
    <property type="match status" value="1"/>
</dbReference>
<evidence type="ECO:0000256" key="1">
    <source>
        <dbReference type="ARBA" id="ARBA00022729"/>
    </source>
</evidence>
<dbReference type="Pfam" id="PF00080">
    <property type="entry name" value="Sod_Cu"/>
    <property type="match status" value="1"/>
</dbReference>
<keyword evidence="1 7" id="KW-0732">Signal</keyword>
<dbReference type="PANTHER" id="PTHR23345">
    <property type="entry name" value="VITELLOGENIN-RELATED"/>
    <property type="match status" value="1"/>
</dbReference>
<dbReference type="SUPFAM" id="SSF48431">
    <property type="entry name" value="Lipovitellin-phosvitin complex, superhelical domain"/>
    <property type="match status" value="1"/>
</dbReference>
<dbReference type="InterPro" id="IPR001747">
    <property type="entry name" value="Vitellogenin_N"/>
</dbReference>
<feature type="compositionally biased region" description="Basic and acidic residues" evidence="6">
    <location>
        <begin position="1022"/>
        <end position="1045"/>
    </location>
</feature>
<dbReference type="CDD" id="cd00305">
    <property type="entry name" value="Cu-Zn_Superoxide_Dismutase"/>
    <property type="match status" value="1"/>
</dbReference>
<dbReference type="InterPro" id="IPR001846">
    <property type="entry name" value="VWF_type-D"/>
</dbReference>
<evidence type="ECO:0000256" key="2">
    <source>
        <dbReference type="ARBA" id="ARBA00022761"/>
    </source>
</evidence>
<dbReference type="SMART" id="SM01169">
    <property type="entry name" value="DUF1943"/>
    <property type="match status" value="1"/>
</dbReference>
<dbReference type="Pfam" id="PF01347">
    <property type="entry name" value="Vitellogenin_N"/>
    <property type="match status" value="2"/>
</dbReference>
<feature type="domain" description="VWFD" evidence="9">
    <location>
        <begin position="1894"/>
        <end position="2072"/>
    </location>
</feature>
<reference evidence="10" key="1">
    <citation type="submission" date="2010-11" db="EMBL/GenBank/DDBJ databases">
        <title>Characterization and processing of a SOD-fused vitellogenin in the diapause embryo formation, a special development pathway in the brine shrimp, Artemia parthenogenetica.</title>
        <authorList>
            <person name="Chen S."/>
            <person name="Chen D.-F."/>
            <person name="Yang F."/>
            <person name="Nagasawa H."/>
            <person name="Yang W.-J."/>
        </authorList>
    </citation>
    <scope>NUCLEOTIDE SEQUENCE</scope>
</reference>
<evidence type="ECO:0000256" key="3">
    <source>
        <dbReference type="ARBA" id="ARBA00023157"/>
    </source>
</evidence>
<dbReference type="SMART" id="SM00638">
    <property type="entry name" value="LPD_N"/>
    <property type="match status" value="1"/>
</dbReference>
<organism evidence="10">
    <name type="scientific">Artemia parthenogenetica</name>
    <name type="common">Brine shrimp</name>
    <dbReference type="NCBI Taxonomy" id="6663"/>
    <lineage>
        <taxon>Eukaryota</taxon>
        <taxon>Metazoa</taxon>
        <taxon>Ecdysozoa</taxon>
        <taxon>Arthropoda</taxon>
        <taxon>Crustacea</taxon>
        <taxon>Branchiopoda</taxon>
        <taxon>Anostraca</taxon>
        <taxon>Artemiidae</taxon>
        <taxon>Artemia</taxon>
    </lineage>
</organism>